<reference evidence="3" key="1">
    <citation type="journal article" date="2019" name="Int. J. Syst. Evol. Microbiol.">
        <title>The Global Catalogue of Microorganisms (GCM) 10K type strain sequencing project: providing services to taxonomists for standard genome sequencing and annotation.</title>
        <authorList>
            <consortium name="The Broad Institute Genomics Platform"/>
            <consortium name="The Broad Institute Genome Sequencing Center for Infectious Disease"/>
            <person name="Wu L."/>
            <person name="Ma J."/>
        </authorList>
    </citation>
    <scope>NUCLEOTIDE SEQUENCE [LARGE SCALE GENOMIC DNA]</scope>
    <source>
        <strain evidence="3">JCM 17738</strain>
    </source>
</reference>
<dbReference type="SUPFAM" id="SSF52833">
    <property type="entry name" value="Thioredoxin-like"/>
    <property type="match status" value="1"/>
</dbReference>
<dbReference type="Gene3D" id="1.25.40.10">
    <property type="entry name" value="Tetratricopeptide repeat domain"/>
    <property type="match status" value="1"/>
</dbReference>
<evidence type="ECO:0000313" key="3">
    <source>
        <dbReference type="Proteomes" id="UP001500390"/>
    </source>
</evidence>
<evidence type="ECO:0000256" key="1">
    <source>
        <dbReference type="SAM" id="MobiDB-lite"/>
    </source>
</evidence>
<organism evidence="2 3">
    <name type="scientific">Ornithinibacter aureus</name>
    <dbReference type="NCBI Taxonomy" id="622664"/>
    <lineage>
        <taxon>Bacteria</taxon>
        <taxon>Bacillati</taxon>
        <taxon>Actinomycetota</taxon>
        <taxon>Actinomycetes</taxon>
        <taxon>Micrococcales</taxon>
        <taxon>Intrasporangiaceae</taxon>
        <taxon>Ornithinibacter</taxon>
    </lineage>
</organism>
<sequence length="328" mass="33668">MSETTPPAGTRGAVDLSSVAGLTAPSAATAGSGMPAGPVPGQPPAARPAVPGGLVVEVTANNLQEALNRTLQVPGVLVLWGSAYSATRELLDTVVSVAASLEGRVLVLSADLSASPELLQVFQPLLVQAFGQPSVPATFGLLQGQPVPLFPGIQPEAEVRAVIDQLLQAAVQNGIAGRVELEPVEGAEDDALPPLHEAAFQAIERGDFAGAAAAYEQALAENPKDHDAELGLAQVGLMQRTAGVDLTAARAAAAADPADVDAACVVADLDVFGGHVEDAFARLLDLVRTSDGADRDKARTHLLELFAVVGNHDERVRKGRTALMSALF</sequence>
<proteinExistence type="predicted"/>
<feature type="compositionally biased region" description="Pro residues" evidence="1">
    <location>
        <begin position="37"/>
        <end position="46"/>
    </location>
</feature>
<feature type="region of interest" description="Disordered" evidence="1">
    <location>
        <begin position="25"/>
        <end position="48"/>
    </location>
</feature>
<gene>
    <name evidence="2" type="ORF">GCM10023153_18460</name>
</gene>
<accession>A0ABP8JUG8</accession>
<dbReference type="Pfam" id="PF14559">
    <property type="entry name" value="TPR_19"/>
    <property type="match status" value="1"/>
</dbReference>
<dbReference type="Proteomes" id="UP001500390">
    <property type="component" value="Unassembled WGS sequence"/>
</dbReference>
<name>A0ABP8JUG8_9MICO</name>
<dbReference type="Pfam" id="PF14561">
    <property type="entry name" value="TPR_20"/>
    <property type="match status" value="1"/>
</dbReference>
<dbReference type="RefSeq" id="WP_159900376.1">
    <property type="nucleotide sequence ID" value="NZ_BAABFX010000026.1"/>
</dbReference>
<dbReference type="InterPro" id="IPR011990">
    <property type="entry name" value="TPR-like_helical_dom_sf"/>
</dbReference>
<evidence type="ECO:0000313" key="2">
    <source>
        <dbReference type="EMBL" id="GAA4395958.1"/>
    </source>
</evidence>
<dbReference type="Gene3D" id="3.40.30.10">
    <property type="entry name" value="Glutaredoxin"/>
    <property type="match status" value="1"/>
</dbReference>
<dbReference type="InterPro" id="IPR036249">
    <property type="entry name" value="Thioredoxin-like_sf"/>
</dbReference>
<dbReference type="SUPFAM" id="SSF48452">
    <property type="entry name" value="TPR-like"/>
    <property type="match status" value="1"/>
</dbReference>
<dbReference type="EMBL" id="BAABFX010000026">
    <property type="protein sequence ID" value="GAA4395958.1"/>
    <property type="molecule type" value="Genomic_DNA"/>
</dbReference>
<keyword evidence="3" id="KW-1185">Reference proteome</keyword>
<protein>
    <submittedName>
        <fullName evidence="2">Tetratricopeptide repeat protein</fullName>
    </submittedName>
</protein>
<comment type="caution">
    <text evidence="2">The sequence shown here is derived from an EMBL/GenBank/DDBJ whole genome shotgun (WGS) entry which is preliminary data.</text>
</comment>